<organism evidence="1 2">
    <name type="scientific">Pseudomonas entomophila</name>
    <dbReference type="NCBI Taxonomy" id="312306"/>
    <lineage>
        <taxon>Bacteria</taxon>
        <taxon>Pseudomonadati</taxon>
        <taxon>Pseudomonadota</taxon>
        <taxon>Gammaproteobacteria</taxon>
        <taxon>Pseudomonadales</taxon>
        <taxon>Pseudomonadaceae</taxon>
        <taxon>Pseudomonas</taxon>
    </lineage>
</organism>
<dbReference type="Pfam" id="PF11354">
    <property type="entry name" value="DUF3156"/>
    <property type="match status" value="1"/>
</dbReference>
<evidence type="ECO:0000313" key="1">
    <source>
        <dbReference type="EMBL" id="AZL68614.1"/>
    </source>
</evidence>
<dbReference type="KEGG" id="pory:EJA05_13125"/>
<dbReference type="AlphaFoldDB" id="A0A3S8UJQ8"/>
<accession>A0A3S8UJQ8</accession>
<dbReference type="Proteomes" id="UP000268230">
    <property type="component" value="Chromosome"/>
</dbReference>
<reference evidence="1 2" key="1">
    <citation type="submission" date="2018-12" db="EMBL/GenBank/DDBJ databases">
        <authorList>
            <person name="Li S."/>
            <person name="Yang R."/>
            <person name="Chen G."/>
            <person name="Zou L."/>
            <person name="Zhang C."/>
            <person name="Chen Y."/>
            <person name="Liu Z."/>
            <person name="Li Y."/>
            <person name="Yan Y."/>
            <person name="Huang M."/>
            <person name="Chen T."/>
        </authorList>
    </citation>
    <scope>NUCLEOTIDE SEQUENCE [LARGE SCALE GENOMIC DNA]</scope>
    <source>
        <strain evidence="1 2">1257</strain>
    </source>
</reference>
<dbReference type="InterPro" id="IPR021500">
    <property type="entry name" value="DUF3156"/>
</dbReference>
<sequence length="193" mass="21566">MSASWLERLTGPRAPAGYRPGATLARLQRNLGLAELQSGAAPLTFTYRQDGPVVEVRERTESHLLMHLVMCEFRLRLPASGQGTVQLDMHHRGALRRTGLACRQRGGDKALFDLMQARIGGDSALQAALMPLDFKRLSIGCEGGQWQVTLEHMGASEVVNRVPAFRRYIPLSADQRGYLWQAFEALQHILREF</sequence>
<evidence type="ECO:0000313" key="2">
    <source>
        <dbReference type="Proteomes" id="UP000268230"/>
    </source>
</evidence>
<gene>
    <name evidence="1" type="ORF">EJA05_13125</name>
</gene>
<dbReference type="OrthoDB" id="8590098at2"/>
<proteinExistence type="predicted"/>
<protein>
    <submittedName>
        <fullName evidence="1">DUF3156 family protein</fullName>
    </submittedName>
</protein>
<name>A0A3S8UJQ8_9PSED</name>
<dbReference type="EMBL" id="CP034338">
    <property type="protein sequence ID" value="AZL68614.1"/>
    <property type="molecule type" value="Genomic_DNA"/>
</dbReference>